<feature type="binding site" evidence="5">
    <location>
        <position position="148"/>
    </location>
    <ligand>
        <name>FMN</name>
        <dbReference type="ChEBI" id="CHEBI:58210"/>
    </ligand>
</feature>
<comment type="caution">
    <text evidence="7">The sequence shown here is derived from an EMBL/GenBank/DDBJ whole genome shotgun (WGS) entry which is preliminary data.</text>
</comment>
<dbReference type="AlphaFoldDB" id="A0A5C5FYY6"/>
<dbReference type="InterPro" id="IPR013785">
    <property type="entry name" value="Aldolase_TIM"/>
</dbReference>
<dbReference type="PANTHER" id="PTHR10578:SF75">
    <property type="entry name" value="L-LACTATE DEHYDROGENASE (AFU_ORTHOLOGUE AFUA_4G07050)"/>
    <property type="match status" value="1"/>
</dbReference>
<feature type="binding site" evidence="5">
    <location>
        <begin position="377"/>
        <end position="378"/>
    </location>
    <ligand>
        <name>FMN</name>
        <dbReference type="ChEBI" id="CHEBI:58210"/>
    </ligand>
</feature>
<feature type="binding site" evidence="5">
    <location>
        <position position="207"/>
    </location>
    <ligand>
        <name>FMN</name>
        <dbReference type="ChEBI" id="CHEBI:58210"/>
    </ligand>
</feature>
<feature type="binding site" evidence="5">
    <location>
        <position position="322"/>
    </location>
    <ligand>
        <name>glyoxylate</name>
        <dbReference type="ChEBI" id="CHEBI:36655"/>
    </ligand>
</feature>
<evidence type="ECO:0000259" key="6">
    <source>
        <dbReference type="PROSITE" id="PS51349"/>
    </source>
</evidence>
<dbReference type="PIRSF" id="PIRSF000138">
    <property type="entry name" value="Al-hdrx_acd_dh"/>
    <property type="match status" value="1"/>
</dbReference>
<dbReference type="STRING" id="5288.A0A5C5FYY6"/>
<feature type="binding site" evidence="5">
    <location>
        <position position="62"/>
    </location>
    <ligand>
        <name>glyoxylate</name>
        <dbReference type="ChEBI" id="CHEBI:36655"/>
    </ligand>
</feature>
<dbReference type="InterPro" id="IPR037396">
    <property type="entry name" value="FMN_HAD"/>
</dbReference>
<sequence length="437" mass="47714">MSNVDDLPKRTTPPYAVYQRDIFLRGAEKGELPEFSTDPDELEASDCAAHPAPGLPKGGWLYASSNAGVSWTHKANRDAFFGWKIVPRMLVDTNKRDMSCTLKLGKSSWTFDGPLGFAPIGINKIYHPLGELNAARVAGELNLPYCLSTAGSQPIADVASAHNDGARGAGREAQGRFFQLYWPHNMDLTRSLLEDAVKNGFEACILTTDTWQLAWRHGDIAAANYAFYRGIGHDLGKANPVFRRMCAEKGIDDLESPEAGQYWIDNVWHGRAWSWDDLPELIKLWKELSGDKPFVIKGIQSVEDARRAADTPGVDGIVVSNHAGRQVDGAIGSLDALEAIVRSGVGEKVTVMFDSGVRSAADVFKALSLGAQFVFVGRPWVYGMSINGAAGVRHVMRALLAEYDILLNVAGWTSTDEVKREGRKYLVRTGAGGGFKL</sequence>
<feature type="binding site" evidence="5">
    <location>
        <position position="181"/>
    </location>
    <ligand>
        <name>glyoxylate</name>
        <dbReference type="ChEBI" id="CHEBI:36655"/>
    </ligand>
</feature>
<feature type="binding site" evidence="5">
    <location>
        <begin position="354"/>
        <end position="358"/>
    </location>
    <ligand>
        <name>FMN</name>
        <dbReference type="ChEBI" id="CHEBI:58210"/>
    </ligand>
</feature>
<dbReference type="OrthoDB" id="25826at2759"/>
<dbReference type="InterPro" id="IPR000262">
    <property type="entry name" value="FMN-dep_DH"/>
</dbReference>
<evidence type="ECO:0000313" key="7">
    <source>
        <dbReference type="EMBL" id="TNY21449.1"/>
    </source>
</evidence>
<comment type="similarity">
    <text evidence="3">Belongs to the FMN-dependent alpha-hydroxy acid dehydrogenase family.</text>
</comment>
<dbReference type="Proteomes" id="UP000311382">
    <property type="component" value="Unassembled WGS sequence"/>
</dbReference>
<feature type="binding site" evidence="5">
    <location>
        <begin position="119"/>
        <end position="121"/>
    </location>
    <ligand>
        <name>FMN</name>
        <dbReference type="ChEBI" id="CHEBI:58210"/>
    </ligand>
</feature>
<keyword evidence="5" id="KW-0288">FMN</keyword>
<keyword evidence="5" id="KW-0285">Flavoprotein</keyword>
<feature type="active site" description="Proton acceptor" evidence="4">
    <location>
        <position position="322"/>
    </location>
</feature>
<dbReference type="GO" id="GO:0016491">
    <property type="term" value="F:oxidoreductase activity"/>
    <property type="evidence" value="ECO:0007669"/>
    <property type="project" value="UniProtKB-KW"/>
</dbReference>
<dbReference type="SUPFAM" id="SSF51395">
    <property type="entry name" value="FMN-linked oxidoreductases"/>
    <property type="match status" value="1"/>
</dbReference>
<reference evidence="7 8" key="1">
    <citation type="submission" date="2019-03" db="EMBL/GenBank/DDBJ databases">
        <title>Rhodosporidium diobovatum UCD-FST 08-225 genome sequencing, assembly, and annotation.</title>
        <authorList>
            <person name="Fakankun I.U."/>
            <person name="Fristensky B."/>
            <person name="Levin D.B."/>
        </authorList>
    </citation>
    <scope>NUCLEOTIDE SEQUENCE [LARGE SCALE GENOMIC DNA]</scope>
    <source>
        <strain evidence="7 8">UCD-FST 08-225</strain>
    </source>
</reference>
<feature type="binding site" evidence="5">
    <location>
        <position position="320"/>
    </location>
    <ligand>
        <name>FMN</name>
        <dbReference type="ChEBI" id="CHEBI:58210"/>
    </ligand>
</feature>
<dbReference type="Gene3D" id="3.20.20.70">
    <property type="entry name" value="Aldolase class I"/>
    <property type="match status" value="1"/>
</dbReference>
<dbReference type="InterPro" id="IPR012133">
    <property type="entry name" value="Alpha-hydoxy_acid_DH_FMN"/>
</dbReference>
<accession>A0A5C5FYY6</accession>
<keyword evidence="8" id="KW-1185">Reference proteome</keyword>
<protein>
    <submittedName>
        <fullName evidence="7">FMN-dependent dehydrogenase</fullName>
    </submittedName>
</protein>
<evidence type="ECO:0000256" key="4">
    <source>
        <dbReference type="PIRSR" id="PIRSR000138-1"/>
    </source>
</evidence>
<evidence type="ECO:0000256" key="3">
    <source>
        <dbReference type="ARBA" id="ARBA00024042"/>
    </source>
</evidence>
<dbReference type="Pfam" id="PF01070">
    <property type="entry name" value="FMN_dh"/>
    <property type="match status" value="1"/>
</dbReference>
<evidence type="ECO:0000256" key="5">
    <source>
        <dbReference type="PIRSR" id="PIRSR000138-2"/>
    </source>
</evidence>
<feature type="domain" description="FMN hydroxy acid dehydrogenase" evidence="6">
    <location>
        <begin position="36"/>
        <end position="428"/>
    </location>
</feature>
<name>A0A5C5FYY6_9BASI</name>
<feature type="binding site" evidence="5">
    <location>
        <position position="297"/>
    </location>
    <ligand>
        <name>FMN</name>
        <dbReference type="ChEBI" id="CHEBI:58210"/>
    </ligand>
</feature>
<proteinExistence type="inferred from homology"/>
<comment type="cofactor">
    <cofactor evidence="1">
        <name>FMN</name>
        <dbReference type="ChEBI" id="CHEBI:58210"/>
    </cofactor>
</comment>
<feature type="binding site" evidence="5">
    <location>
        <position position="216"/>
    </location>
    <ligand>
        <name>glyoxylate</name>
        <dbReference type="ChEBI" id="CHEBI:36655"/>
    </ligand>
</feature>
<gene>
    <name evidence="7" type="ORF">DMC30DRAFT_416032</name>
</gene>
<dbReference type="PROSITE" id="PS51349">
    <property type="entry name" value="FMN_HYDROXY_ACID_DH_2"/>
    <property type="match status" value="1"/>
</dbReference>
<evidence type="ECO:0000256" key="2">
    <source>
        <dbReference type="ARBA" id="ARBA00023002"/>
    </source>
</evidence>
<dbReference type="EMBL" id="SOZI01000043">
    <property type="protein sequence ID" value="TNY21449.1"/>
    <property type="molecule type" value="Genomic_DNA"/>
</dbReference>
<evidence type="ECO:0000256" key="1">
    <source>
        <dbReference type="ARBA" id="ARBA00001917"/>
    </source>
</evidence>
<organism evidence="7 8">
    <name type="scientific">Rhodotorula diobovata</name>
    <dbReference type="NCBI Taxonomy" id="5288"/>
    <lineage>
        <taxon>Eukaryota</taxon>
        <taxon>Fungi</taxon>
        <taxon>Dikarya</taxon>
        <taxon>Basidiomycota</taxon>
        <taxon>Pucciniomycotina</taxon>
        <taxon>Microbotryomycetes</taxon>
        <taxon>Sporidiobolales</taxon>
        <taxon>Sporidiobolaceae</taxon>
        <taxon>Rhodotorula</taxon>
    </lineage>
</organism>
<dbReference type="GO" id="GO:0010181">
    <property type="term" value="F:FMN binding"/>
    <property type="evidence" value="ECO:0007669"/>
    <property type="project" value="InterPro"/>
</dbReference>
<feature type="binding site" evidence="5">
    <location>
        <position position="179"/>
    </location>
    <ligand>
        <name>FMN</name>
        <dbReference type="ChEBI" id="CHEBI:58210"/>
    </ligand>
</feature>
<feature type="binding site" evidence="5">
    <location>
        <position position="325"/>
    </location>
    <ligand>
        <name>glyoxylate</name>
        <dbReference type="ChEBI" id="CHEBI:36655"/>
    </ligand>
</feature>
<dbReference type="PANTHER" id="PTHR10578">
    <property type="entry name" value="S -2-HYDROXY-ACID OXIDASE-RELATED"/>
    <property type="match status" value="1"/>
</dbReference>
<evidence type="ECO:0000313" key="8">
    <source>
        <dbReference type="Proteomes" id="UP000311382"/>
    </source>
</evidence>
<keyword evidence="2" id="KW-0560">Oxidoreductase</keyword>